<evidence type="ECO:0000313" key="8">
    <source>
        <dbReference type="EMBL" id="EPE06557.1"/>
    </source>
</evidence>
<evidence type="ECO:0000256" key="7">
    <source>
        <dbReference type="SAM" id="SignalP"/>
    </source>
</evidence>
<keyword evidence="5" id="KW-0349">Heme</keyword>
<dbReference type="SUPFAM" id="SSF48264">
    <property type="entry name" value="Cytochrome P450"/>
    <property type="match status" value="1"/>
</dbReference>
<organism evidence="8 9">
    <name type="scientific">Ophiostoma piceae (strain UAMH 11346)</name>
    <name type="common">Sap stain fungus</name>
    <dbReference type="NCBI Taxonomy" id="1262450"/>
    <lineage>
        <taxon>Eukaryota</taxon>
        <taxon>Fungi</taxon>
        <taxon>Dikarya</taxon>
        <taxon>Ascomycota</taxon>
        <taxon>Pezizomycotina</taxon>
        <taxon>Sordariomycetes</taxon>
        <taxon>Sordariomycetidae</taxon>
        <taxon>Ophiostomatales</taxon>
        <taxon>Ophiostomataceae</taxon>
        <taxon>Ophiostoma</taxon>
    </lineage>
</organism>
<dbReference type="Proteomes" id="UP000016923">
    <property type="component" value="Unassembled WGS sequence"/>
</dbReference>
<feature type="chain" id="PRO_5004506711" evidence="7">
    <location>
        <begin position="23"/>
        <end position="1337"/>
    </location>
</feature>
<evidence type="ECO:0000256" key="6">
    <source>
        <dbReference type="SAM" id="MobiDB-lite"/>
    </source>
</evidence>
<feature type="signal peptide" evidence="7">
    <location>
        <begin position="1"/>
        <end position="22"/>
    </location>
</feature>
<feature type="binding site" description="axial binding residue" evidence="5">
    <location>
        <position position="511"/>
    </location>
    <ligand>
        <name>heme b</name>
        <dbReference type="ChEBI" id="CHEBI:60344"/>
    </ligand>
    <ligandPart>
        <name>Fe</name>
        <dbReference type="ChEBI" id="CHEBI:18248"/>
    </ligandPart>
</feature>
<comment type="subunit">
    <text evidence="2">Homotetramer.</text>
</comment>
<dbReference type="EMBL" id="KE148153">
    <property type="protein sequence ID" value="EPE06557.1"/>
    <property type="molecule type" value="Genomic_DNA"/>
</dbReference>
<dbReference type="GO" id="GO:0005506">
    <property type="term" value="F:iron ion binding"/>
    <property type="evidence" value="ECO:0007669"/>
    <property type="project" value="InterPro"/>
</dbReference>
<dbReference type="PANTHER" id="PTHR11475">
    <property type="entry name" value="OXIDASE/PEROXIDASE"/>
    <property type="match status" value="1"/>
</dbReference>
<dbReference type="GO" id="GO:0005576">
    <property type="term" value="C:extracellular region"/>
    <property type="evidence" value="ECO:0007669"/>
    <property type="project" value="UniProtKB-SubCell"/>
</dbReference>
<dbReference type="PROSITE" id="PS50292">
    <property type="entry name" value="PEROXIDASE_3"/>
    <property type="match status" value="1"/>
</dbReference>
<dbReference type="InterPro" id="IPR019791">
    <property type="entry name" value="Haem_peroxidase_animal"/>
</dbReference>
<keyword evidence="5" id="KW-0408">Iron</keyword>
<sequence>MRAAARLLAALYLLVLAPSCQASGVPYTRYFAKTNDKGENVADTTRMEYDTETDSSAEGNSFSNWFHHIVRNDRAGLQHNLKDLFLGGAVPLNASFQNLLESLNLTQGEAHSAQKRDLAAMAPLRPPHVPHDWDVLEANELFGHLGFPLDASCVSDKANWWYRTYDGSCNWIKAGESGQGSYGEPKSRDYGQYFYADGISEPRHGPNPRAVSNAFFKRKKEIYFEHTPLLLGLIEFVIHDVTWSQDSETECIEVPMPEDETEFAPNATFKVWRAEAAPGTGTSPQNPRENLNRATTWIDVSSLYGSTRSVAMALRSFDGGKLKTQQVPKAKAKKSSRRRGHSAAGSTTDATASEHASASKDTEAYLPFDTMGVPVRSPPGFEPAGLFAGGDPRTNEDWVMIAVHSLLLREHNRLCDILAGQRPEFDDEQLYQTTRLIMSAKFQLIANSYQMAYYEKSMPWPQDDGYPLFRQIKGENWAQMNPANNYPWPLAMKEGRPVVVSAEMAVVYRFHEFIINEFPIVDAGGNTLWNQSLFDTGFDAQGFIDAGLENVLRGITSSTIPNFKSGIDESFRSAGKYRGSPFDIATWSIVHEREQGLPTFNNYFRAYNMQKPSVVVPIRSTFEEFSTDPEAVANLKRLYKTPDDVDLVVGCQLDETMFPHTTVPTSSLIISLFNLISMGSADRFSVGYAAMRCWLVDKPWDCHPSNALEDLLWKPVPRDGFPNFRFYDDFWMQELDFQSHGQNLLWRLVTENTDIDCLQQYPLWPADADTNPVLCKPPKQKVDWRVIAATTIEITLALSKQYYVSLLAIVSMVAAAVYRLKNARAHKDGYPEVLAGWPLLGEGAAFQKDAKAVLVKGFKTLGNLNTPSRAFGIHLGPQTHYVLSHPEDLQMMRDDNPYQVYFNIDQFFKLLGAPIFLGKDTFATNLHATLLRKHLGDPAKIRAFGTTMDAAAKHFLANNALVPAGMTSITHETLSGYMDEFSTAVSARCMLGADAYDHPELVALFLKFNDAINMTMQMSSILPAWLGFIPKIQIDKSYKAFRKVFVPIIQKRRIDPDAGQDGLLDFMPWVLDVVDDDNRASDLIAISVWFGLRNLQVSVTSALLDIINEPGVADTITASLAGATLDSLDTFQYQTSAKTDVLNEKSAVGGLDTKGVAPCGGGTAGSPWALLRSATLESIRLCGTITGPARMITSPNPPPFLGSIFPFLDTRHIRLRSDPSVKLPADTVATLSTYYTHRSPSSFGPGAAQYRADRFVLESPGVGTVRNISFGLQGPRICPGQWFVQEAICIMVKEILEAYTFSPIITRLTDDDKYAYSAGVVTRKEVPVVVSRRSSPI</sequence>
<name>S3C1D5_OPHP1</name>
<dbReference type="Gene3D" id="1.10.640.10">
    <property type="entry name" value="Haem peroxidase domain superfamily, animal type"/>
    <property type="match status" value="1"/>
</dbReference>
<dbReference type="OMA" id="MTSITHE"/>
<reference evidence="8 9" key="1">
    <citation type="journal article" date="2013" name="BMC Genomics">
        <title>The genome and transcriptome of the pine saprophyte Ophiostoma piceae, and a comparison with the bark beetle-associated pine pathogen Grosmannia clavigera.</title>
        <authorList>
            <person name="Haridas S."/>
            <person name="Wang Y."/>
            <person name="Lim L."/>
            <person name="Massoumi Alamouti S."/>
            <person name="Jackman S."/>
            <person name="Docking R."/>
            <person name="Robertson G."/>
            <person name="Birol I."/>
            <person name="Bohlmann J."/>
            <person name="Breuil C."/>
        </authorList>
    </citation>
    <scope>NUCLEOTIDE SEQUENCE [LARGE SCALE GENOMIC DNA]</scope>
    <source>
        <strain evidence="8 9">UAMH 11346</strain>
    </source>
</reference>
<dbReference type="Gene3D" id="1.10.630.10">
    <property type="entry name" value="Cytochrome P450"/>
    <property type="match status" value="1"/>
</dbReference>
<dbReference type="InterPro" id="IPR010255">
    <property type="entry name" value="Haem_peroxidase_sf"/>
</dbReference>
<evidence type="ECO:0000256" key="2">
    <source>
        <dbReference type="ARBA" id="ARBA00011881"/>
    </source>
</evidence>
<dbReference type="GO" id="GO:0020037">
    <property type="term" value="F:heme binding"/>
    <property type="evidence" value="ECO:0007669"/>
    <property type="project" value="InterPro"/>
</dbReference>
<keyword evidence="8" id="KW-0560">Oxidoreductase</keyword>
<dbReference type="GO" id="GO:0004601">
    <property type="term" value="F:peroxidase activity"/>
    <property type="evidence" value="ECO:0007669"/>
    <property type="project" value="UniProtKB-KW"/>
</dbReference>
<feature type="compositionally biased region" description="Basic residues" evidence="6">
    <location>
        <begin position="330"/>
        <end position="341"/>
    </location>
</feature>
<accession>S3C1D5</accession>
<dbReference type="PRINTS" id="PR00457">
    <property type="entry name" value="ANPEROXIDASE"/>
</dbReference>
<dbReference type="GO" id="GO:0016705">
    <property type="term" value="F:oxidoreductase activity, acting on paired donors, with incorporation or reduction of molecular oxygen"/>
    <property type="evidence" value="ECO:0007669"/>
    <property type="project" value="InterPro"/>
</dbReference>
<dbReference type="InterPro" id="IPR036396">
    <property type="entry name" value="Cyt_P450_sf"/>
</dbReference>
<feature type="compositionally biased region" description="Low complexity" evidence="6">
    <location>
        <begin position="342"/>
        <end position="353"/>
    </location>
</feature>
<gene>
    <name evidence="8" type="ORF">F503_02685</name>
</gene>
<dbReference type="GO" id="GO:0006979">
    <property type="term" value="P:response to oxidative stress"/>
    <property type="evidence" value="ECO:0007669"/>
    <property type="project" value="InterPro"/>
</dbReference>
<comment type="subcellular location">
    <subcellularLocation>
        <location evidence="1">Secreted</location>
    </subcellularLocation>
</comment>
<keyword evidence="7" id="KW-0732">Signal</keyword>
<keyword evidence="3" id="KW-0964">Secreted</keyword>
<protein>
    <submittedName>
        <fullName evidence="8">Animal heme peroxidase superfamily</fullName>
    </submittedName>
</protein>
<proteinExistence type="predicted"/>
<dbReference type="Pfam" id="PF00067">
    <property type="entry name" value="p450"/>
    <property type="match status" value="1"/>
</dbReference>
<keyword evidence="8" id="KW-0575">Peroxidase</keyword>
<dbReference type="HOGENOM" id="CLU_263924_0_0_1"/>
<dbReference type="InterPro" id="IPR001128">
    <property type="entry name" value="Cyt_P450"/>
</dbReference>
<evidence type="ECO:0000256" key="5">
    <source>
        <dbReference type="PIRSR" id="PIRSR619791-2"/>
    </source>
</evidence>
<feature type="region of interest" description="Disordered" evidence="6">
    <location>
        <begin position="322"/>
        <end position="360"/>
    </location>
</feature>
<evidence type="ECO:0000256" key="4">
    <source>
        <dbReference type="ARBA" id="ARBA00023180"/>
    </source>
</evidence>
<keyword evidence="4" id="KW-0325">Glycoprotein</keyword>
<dbReference type="PANTHER" id="PTHR11475:SF4">
    <property type="entry name" value="CHORION PEROXIDASE"/>
    <property type="match status" value="1"/>
</dbReference>
<dbReference type="GO" id="GO:0004497">
    <property type="term" value="F:monooxygenase activity"/>
    <property type="evidence" value="ECO:0007669"/>
    <property type="project" value="InterPro"/>
</dbReference>
<dbReference type="CDD" id="cd05396">
    <property type="entry name" value="An_peroxidase_like"/>
    <property type="match status" value="1"/>
</dbReference>
<dbReference type="eggNOG" id="KOG2408">
    <property type="taxonomic scope" value="Eukaryota"/>
</dbReference>
<evidence type="ECO:0000313" key="9">
    <source>
        <dbReference type="Proteomes" id="UP000016923"/>
    </source>
</evidence>
<dbReference type="SUPFAM" id="SSF48113">
    <property type="entry name" value="Heme-dependent peroxidases"/>
    <property type="match status" value="1"/>
</dbReference>
<keyword evidence="9" id="KW-1185">Reference proteome</keyword>
<dbReference type="STRING" id="1262450.S3C1D5"/>
<keyword evidence="5" id="KW-0479">Metal-binding</keyword>
<evidence type="ECO:0000256" key="1">
    <source>
        <dbReference type="ARBA" id="ARBA00004613"/>
    </source>
</evidence>
<dbReference type="VEuPathDB" id="FungiDB:F503_02685"/>
<dbReference type="Pfam" id="PF03098">
    <property type="entry name" value="An_peroxidase"/>
    <property type="match status" value="1"/>
</dbReference>
<dbReference type="InterPro" id="IPR037120">
    <property type="entry name" value="Haem_peroxidase_sf_animal"/>
</dbReference>
<evidence type="ECO:0000256" key="3">
    <source>
        <dbReference type="ARBA" id="ARBA00022525"/>
    </source>
</evidence>
<dbReference type="OrthoDB" id="823504at2759"/>